<organism evidence="2 3">
    <name type="scientific">Schaalia hyovaginalis</name>
    <dbReference type="NCBI Taxonomy" id="29316"/>
    <lineage>
        <taxon>Bacteria</taxon>
        <taxon>Bacillati</taxon>
        <taxon>Actinomycetota</taxon>
        <taxon>Actinomycetes</taxon>
        <taxon>Actinomycetales</taxon>
        <taxon>Actinomycetaceae</taxon>
        <taxon>Schaalia</taxon>
    </lineage>
</organism>
<dbReference type="AlphaFoldDB" id="A0A923IZ17"/>
<evidence type="ECO:0000313" key="3">
    <source>
        <dbReference type="Proteomes" id="UP000617426"/>
    </source>
</evidence>
<keyword evidence="1" id="KW-1133">Transmembrane helix</keyword>
<dbReference type="EMBL" id="JACHMK010000001">
    <property type="protein sequence ID" value="MBB6334234.1"/>
    <property type="molecule type" value="Genomic_DNA"/>
</dbReference>
<dbReference type="Proteomes" id="UP000617426">
    <property type="component" value="Unassembled WGS sequence"/>
</dbReference>
<feature type="transmembrane region" description="Helical" evidence="1">
    <location>
        <begin position="12"/>
        <end position="33"/>
    </location>
</feature>
<evidence type="ECO:0000313" key="2">
    <source>
        <dbReference type="EMBL" id="MBB6334234.1"/>
    </source>
</evidence>
<keyword evidence="1" id="KW-0812">Transmembrane</keyword>
<accession>A0A923IZ17</accession>
<keyword evidence="1" id="KW-0472">Membrane</keyword>
<gene>
    <name evidence="2" type="ORF">HD592_000799</name>
</gene>
<protein>
    <submittedName>
        <fullName evidence="2">Uncharacterized protein</fullName>
    </submittedName>
</protein>
<keyword evidence="3" id="KW-1185">Reference proteome</keyword>
<feature type="transmembrane region" description="Helical" evidence="1">
    <location>
        <begin position="64"/>
        <end position="85"/>
    </location>
</feature>
<sequence length="94" mass="9902">MRRSYANTVISASIIALLVELLAIIGTIVLALSTDRRIAIPHLIGAAPGTGAELLSLTIEPIGAIGWFAVTAGAFTLFGIILMPARTRKDDQTE</sequence>
<dbReference type="RefSeq" id="WP_184452065.1">
    <property type="nucleotide sequence ID" value="NZ_JACHMK010000001.1"/>
</dbReference>
<comment type="caution">
    <text evidence="2">The sequence shown here is derived from an EMBL/GenBank/DDBJ whole genome shotgun (WGS) entry which is preliminary data.</text>
</comment>
<evidence type="ECO:0000256" key="1">
    <source>
        <dbReference type="SAM" id="Phobius"/>
    </source>
</evidence>
<reference evidence="2" key="1">
    <citation type="submission" date="2020-08" db="EMBL/GenBank/DDBJ databases">
        <title>Sequencing the genomes of 1000 actinobacteria strains.</title>
        <authorList>
            <person name="Klenk H.-P."/>
        </authorList>
    </citation>
    <scope>NUCLEOTIDE SEQUENCE</scope>
    <source>
        <strain evidence="2">DSM 10695</strain>
    </source>
</reference>
<name>A0A923IZ17_9ACTO</name>
<proteinExistence type="predicted"/>